<dbReference type="EMBL" id="DSVL01000263">
    <property type="protein sequence ID" value="HFH29542.1"/>
    <property type="molecule type" value="Genomic_DNA"/>
</dbReference>
<comment type="catalytic activity">
    <reaction evidence="8">
        <text>an N-acyl-L-alpha-aminoacyl-tRNA + H2O = an N-acyl-L-amino acid + a tRNA + H(+)</text>
        <dbReference type="Rhea" id="RHEA:54448"/>
        <dbReference type="Rhea" id="RHEA-COMP:10123"/>
        <dbReference type="Rhea" id="RHEA-COMP:13883"/>
        <dbReference type="ChEBI" id="CHEBI:15377"/>
        <dbReference type="ChEBI" id="CHEBI:15378"/>
        <dbReference type="ChEBI" id="CHEBI:59874"/>
        <dbReference type="ChEBI" id="CHEBI:78442"/>
        <dbReference type="ChEBI" id="CHEBI:138191"/>
        <dbReference type="EC" id="3.1.1.29"/>
    </reaction>
</comment>
<accession>A0A7C3I763</accession>
<sequence>MIELVAFLGNHGKEYQKNRHNAGWLLWDTLRIAGFVSLQKKFKSRYGTLDYQRVKNLQSLPEWQERSNLIGVQGTTNLAFPELHPDKIHCILPETYMNLSGEAVGEAAAFFKIPPERILVVHDELELPLGTASFKFSGGLGGHNGLRSLKANLGTADFWRLRIGIGRPNHSDIASYVLSDFSRDEMPVLEQVLFQSAHALEFVLVFGPEVLLPVWNKRRLT</sequence>
<dbReference type="InterPro" id="IPR018171">
    <property type="entry name" value="Pept_tRNA_hydro_CS"/>
</dbReference>
<dbReference type="EC" id="3.1.1.29" evidence="1 8"/>
<dbReference type="PANTHER" id="PTHR17224:SF1">
    <property type="entry name" value="PEPTIDYL-TRNA HYDROLASE"/>
    <property type="match status" value="1"/>
</dbReference>
<dbReference type="GO" id="GO:0072344">
    <property type="term" value="P:rescue of stalled ribosome"/>
    <property type="evidence" value="ECO:0007669"/>
    <property type="project" value="UniProtKB-UniRule"/>
</dbReference>
<dbReference type="NCBIfam" id="TIGR00447">
    <property type="entry name" value="pth"/>
    <property type="match status" value="1"/>
</dbReference>
<feature type="site" description="Stabilizes the basic form of H active site to accept a proton" evidence="8">
    <location>
        <position position="123"/>
    </location>
</feature>
<dbReference type="PROSITE" id="PS01196">
    <property type="entry name" value="PEPT_TRNA_HYDROL_2"/>
    <property type="match status" value="1"/>
</dbReference>
<keyword evidence="5 8" id="KW-0694">RNA-binding</keyword>
<comment type="caution">
    <text evidence="9">The sequence shown here is derived from an EMBL/GenBank/DDBJ whole genome shotgun (WGS) entry which is preliminary data.</text>
</comment>
<feature type="active site" description="Proton acceptor" evidence="8">
    <location>
        <position position="20"/>
    </location>
</feature>
<evidence type="ECO:0000256" key="2">
    <source>
        <dbReference type="ARBA" id="ARBA00022490"/>
    </source>
</evidence>
<dbReference type="AlphaFoldDB" id="A0A7C3I763"/>
<gene>
    <name evidence="8" type="primary">pth</name>
    <name evidence="9" type="ORF">ENS59_08535</name>
</gene>
<protein>
    <recommendedName>
        <fullName evidence="7 8">Peptidyl-tRNA hydrolase</fullName>
        <shortName evidence="8">Pth</shortName>
        <ecNumber evidence="1 8">3.1.1.29</ecNumber>
    </recommendedName>
</protein>
<comment type="subunit">
    <text evidence="8">Monomer.</text>
</comment>
<dbReference type="SUPFAM" id="SSF53178">
    <property type="entry name" value="Peptidyl-tRNA hydrolase-like"/>
    <property type="match status" value="1"/>
</dbReference>
<comment type="function">
    <text evidence="8">Catalyzes the release of premature peptidyl moieties from peptidyl-tRNA molecules trapped in stalled 50S ribosomal subunits, and thus maintains levels of free tRNAs and 50S ribosomes.</text>
</comment>
<dbReference type="Gene3D" id="3.40.50.1470">
    <property type="entry name" value="Peptidyl-tRNA hydrolase"/>
    <property type="match status" value="1"/>
</dbReference>
<feature type="site" description="Discriminates between blocked and unblocked aminoacyl-tRNA" evidence="8">
    <location>
        <position position="10"/>
    </location>
</feature>
<dbReference type="GO" id="GO:0000049">
    <property type="term" value="F:tRNA binding"/>
    <property type="evidence" value="ECO:0007669"/>
    <property type="project" value="UniProtKB-UniRule"/>
</dbReference>
<comment type="similarity">
    <text evidence="6 8">Belongs to the PTH family.</text>
</comment>
<dbReference type="GO" id="GO:0006515">
    <property type="term" value="P:protein quality control for misfolded or incompletely synthesized proteins"/>
    <property type="evidence" value="ECO:0007669"/>
    <property type="project" value="UniProtKB-UniRule"/>
</dbReference>
<dbReference type="Pfam" id="PF01195">
    <property type="entry name" value="Pept_tRNA_hydro"/>
    <property type="match status" value="1"/>
</dbReference>
<keyword evidence="3 8" id="KW-0820">tRNA-binding</keyword>
<dbReference type="InterPro" id="IPR001328">
    <property type="entry name" value="Pept_tRNA_hydro"/>
</dbReference>
<evidence type="ECO:0000256" key="8">
    <source>
        <dbReference type="HAMAP-Rule" id="MF_00083"/>
    </source>
</evidence>
<reference evidence="9" key="1">
    <citation type="journal article" date="2020" name="mSystems">
        <title>Genome- and Community-Level Interaction Insights into Carbon Utilization and Element Cycling Functions of Hydrothermarchaeota in Hydrothermal Sediment.</title>
        <authorList>
            <person name="Zhou Z."/>
            <person name="Liu Y."/>
            <person name="Xu W."/>
            <person name="Pan J."/>
            <person name="Luo Z.H."/>
            <person name="Li M."/>
        </authorList>
    </citation>
    <scope>NUCLEOTIDE SEQUENCE [LARGE SCALE GENOMIC DNA]</scope>
    <source>
        <strain evidence="9">SpSt-503</strain>
    </source>
</reference>
<feature type="binding site" evidence="8">
    <location>
        <position position="96"/>
    </location>
    <ligand>
        <name>tRNA</name>
        <dbReference type="ChEBI" id="CHEBI:17843"/>
    </ligand>
</feature>
<feature type="binding site" evidence="8">
    <location>
        <position position="15"/>
    </location>
    <ligand>
        <name>tRNA</name>
        <dbReference type="ChEBI" id="CHEBI:17843"/>
    </ligand>
</feature>
<comment type="subcellular location">
    <subcellularLocation>
        <location evidence="8">Cytoplasm</location>
    </subcellularLocation>
</comment>
<keyword evidence="4 8" id="KW-0378">Hydrolase</keyword>
<comment type="function">
    <text evidence="8">Hydrolyzes ribosome-free peptidyl-tRNAs (with 1 or more amino acids incorporated), which drop off the ribosome during protein synthesis, or as a result of ribosome stalling.</text>
</comment>
<evidence type="ECO:0000256" key="5">
    <source>
        <dbReference type="ARBA" id="ARBA00022884"/>
    </source>
</evidence>
<organism evidence="9">
    <name type="scientific">Gracilinema caldarium</name>
    <dbReference type="NCBI Taxonomy" id="215591"/>
    <lineage>
        <taxon>Bacteria</taxon>
        <taxon>Pseudomonadati</taxon>
        <taxon>Spirochaetota</taxon>
        <taxon>Spirochaetia</taxon>
        <taxon>Spirochaetales</taxon>
        <taxon>Breznakiellaceae</taxon>
        <taxon>Gracilinema</taxon>
    </lineage>
</organism>
<dbReference type="PANTHER" id="PTHR17224">
    <property type="entry name" value="PEPTIDYL-TRNA HYDROLASE"/>
    <property type="match status" value="1"/>
</dbReference>
<feature type="binding site" evidence="8">
    <location>
        <position position="98"/>
    </location>
    <ligand>
        <name>tRNA</name>
        <dbReference type="ChEBI" id="CHEBI:17843"/>
    </ligand>
</feature>
<dbReference type="HAMAP" id="MF_00083">
    <property type="entry name" value="Pept_tRNA_hydro_bact"/>
    <property type="match status" value="1"/>
</dbReference>
<evidence type="ECO:0000256" key="6">
    <source>
        <dbReference type="ARBA" id="ARBA00038063"/>
    </source>
</evidence>
<dbReference type="CDD" id="cd00462">
    <property type="entry name" value="PTH"/>
    <property type="match status" value="1"/>
</dbReference>
<dbReference type="GO" id="GO:0004045">
    <property type="term" value="F:peptidyl-tRNA hydrolase activity"/>
    <property type="evidence" value="ECO:0007669"/>
    <property type="project" value="UniProtKB-UniRule"/>
</dbReference>
<evidence type="ECO:0000256" key="7">
    <source>
        <dbReference type="ARBA" id="ARBA00050038"/>
    </source>
</evidence>
<feature type="binding site" evidence="8">
    <location>
        <position position="144"/>
    </location>
    <ligand>
        <name>tRNA</name>
        <dbReference type="ChEBI" id="CHEBI:17843"/>
    </ligand>
</feature>
<evidence type="ECO:0000256" key="1">
    <source>
        <dbReference type="ARBA" id="ARBA00013260"/>
    </source>
</evidence>
<evidence type="ECO:0000313" key="9">
    <source>
        <dbReference type="EMBL" id="HFH29542.1"/>
    </source>
</evidence>
<evidence type="ECO:0000256" key="3">
    <source>
        <dbReference type="ARBA" id="ARBA00022555"/>
    </source>
</evidence>
<name>A0A7C3I763_9SPIR</name>
<keyword evidence="2 8" id="KW-0963">Cytoplasm</keyword>
<evidence type="ECO:0000256" key="4">
    <source>
        <dbReference type="ARBA" id="ARBA00022801"/>
    </source>
</evidence>
<dbReference type="GO" id="GO:0005737">
    <property type="term" value="C:cytoplasm"/>
    <property type="evidence" value="ECO:0007669"/>
    <property type="project" value="UniProtKB-SubCell"/>
</dbReference>
<dbReference type="InterPro" id="IPR036416">
    <property type="entry name" value="Pept_tRNA_hydro_sf"/>
</dbReference>
<proteinExistence type="inferred from homology"/>